<dbReference type="EMBL" id="BAAADV010000008">
    <property type="protein sequence ID" value="GAA0682127.1"/>
    <property type="molecule type" value="Genomic_DNA"/>
</dbReference>
<dbReference type="AlphaFoldDB" id="A0AAV3TE23"/>
<comment type="caution">
    <text evidence="2">The sequence shown here is derived from an EMBL/GenBank/DDBJ whole genome shotgun (WGS) entry which is preliminary data.</text>
</comment>
<keyword evidence="1" id="KW-0472">Membrane</keyword>
<evidence type="ECO:0000256" key="1">
    <source>
        <dbReference type="SAM" id="Phobius"/>
    </source>
</evidence>
<gene>
    <name evidence="2" type="ORF">GCM10009020_34110</name>
</gene>
<accession>A0AAV3TE23</accession>
<keyword evidence="1" id="KW-1133">Transmembrane helix</keyword>
<reference evidence="2 3" key="1">
    <citation type="journal article" date="2019" name="Int. J. Syst. Evol. Microbiol.">
        <title>The Global Catalogue of Microorganisms (GCM) 10K type strain sequencing project: providing services to taxonomists for standard genome sequencing and annotation.</title>
        <authorList>
            <consortium name="The Broad Institute Genomics Platform"/>
            <consortium name="The Broad Institute Genome Sequencing Center for Infectious Disease"/>
            <person name="Wu L."/>
            <person name="Ma J."/>
        </authorList>
    </citation>
    <scope>NUCLEOTIDE SEQUENCE [LARGE SCALE GENOMIC DNA]</scope>
    <source>
        <strain evidence="2 3">JCM 16328</strain>
    </source>
</reference>
<keyword evidence="1" id="KW-0812">Transmembrane</keyword>
<feature type="transmembrane region" description="Helical" evidence="1">
    <location>
        <begin position="21"/>
        <end position="40"/>
    </location>
</feature>
<evidence type="ECO:0000313" key="2">
    <source>
        <dbReference type="EMBL" id="GAA0682127.1"/>
    </source>
</evidence>
<feature type="transmembrane region" description="Helical" evidence="1">
    <location>
        <begin position="86"/>
        <end position="109"/>
    </location>
</feature>
<name>A0AAV3TE23_9EURY</name>
<evidence type="ECO:0000313" key="3">
    <source>
        <dbReference type="Proteomes" id="UP001500420"/>
    </source>
</evidence>
<feature type="transmembrane region" description="Helical" evidence="1">
    <location>
        <begin position="121"/>
        <end position="145"/>
    </location>
</feature>
<organism evidence="2 3">
    <name type="scientific">Natronoarchaeum mannanilyticum</name>
    <dbReference type="NCBI Taxonomy" id="926360"/>
    <lineage>
        <taxon>Archaea</taxon>
        <taxon>Methanobacteriati</taxon>
        <taxon>Methanobacteriota</taxon>
        <taxon>Stenosarchaea group</taxon>
        <taxon>Halobacteria</taxon>
        <taxon>Halobacteriales</taxon>
        <taxon>Natronoarchaeaceae</taxon>
    </lineage>
</organism>
<feature type="transmembrane region" description="Helical" evidence="1">
    <location>
        <begin position="176"/>
        <end position="197"/>
    </location>
</feature>
<feature type="transmembrane region" description="Helical" evidence="1">
    <location>
        <begin position="209"/>
        <end position="230"/>
    </location>
</feature>
<keyword evidence="3" id="KW-1185">Reference proteome</keyword>
<evidence type="ECO:0008006" key="4">
    <source>
        <dbReference type="Google" id="ProtNLM"/>
    </source>
</evidence>
<protein>
    <recommendedName>
        <fullName evidence="4">ABC transporter permease</fullName>
    </recommendedName>
</protein>
<feature type="transmembrane region" description="Helical" evidence="1">
    <location>
        <begin position="46"/>
        <end position="65"/>
    </location>
</feature>
<dbReference type="Proteomes" id="UP001500420">
    <property type="component" value="Unassembled WGS sequence"/>
</dbReference>
<sequence>MYTVARERWLMERRVPQGLLSTGYALLFMGVVGFPVVALAGGTTSLLVFFAVTLGLVTGVAFSSDPIGTEYRALPMLFTSVTGRQFVGSSLLAATVVGIPLIALIIVPLGIVGPVGFGQTFLIALLGSAVCTCTAAVATMVGLGVERFNYAPVPFFFTDVPIYAEVGAAAFLRHGLVLTIGVFVSIPAFVGTAPPIYEAITAYGVPTAVVQIGALLLTLLLAAIITRTAFRAAVQRFRDYQLR</sequence>
<proteinExistence type="predicted"/>